<evidence type="ECO:0000313" key="3">
    <source>
        <dbReference type="Proteomes" id="UP000789901"/>
    </source>
</evidence>
<proteinExistence type="predicted"/>
<comment type="caution">
    <text evidence="2">The sequence shown here is derived from an EMBL/GenBank/DDBJ whole genome shotgun (WGS) entry which is preliminary data.</text>
</comment>
<dbReference type="Proteomes" id="UP000789901">
    <property type="component" value="Unassembled WGS sequence"/>
</dbReference>
<feature type="non-terminal residue" evidence="2">
    <location>
        <position position="153"/>
    </location>
</feature>
<gene>
    <name evidence="2" type="ORF">GMARGA_LOCUS30260</name>
</gene>
<evidence type="ECO:0000256" key="1">
    <source>
        <dbReference type="SAM" id="MobiDB-lite"/>
    </source>
</evidence>
<sequence>AQRAESMKNKDTKKIIQEDRLKPKNKKVYFMIWNLPSRGRVESNERRYQKKTRSKLGSTTKKWSVSKNYSREKLNNKEEIYQERHRLEELVQRLVEEIKEKLIWELLNNMKIGAGYSNAPKLGATVVTKNIAIESRFSFTAKKDKGKELRVLK</sequence>
<feature type="non-terminal residue" evidence="2">
    <location>
        <position position="1"/>
    </location>
</feature>
<dbReference type="EMBL" id="CAJVQB010042292">
    <property type="protein sequence ID" value="CAG8830264.1"/>
    <property type="molecule type" value="Genomic_DNA"/>
</dbReference>
<name>A0ABN7WHG2_GIGMA</name>
<evidence type="ECO:0000313" key="2">
    <source>
        <dbReference type="EMBL" id="CAG8830264.1"/>
    </source>
</evidence>
<feature type="region of interest" description="Disordered" evidence="1">
    <location>
        <begin position="42"/>
        <end position="62"/>
    </location>
</feature>
<keyword evidence="3" id="KW-1185">Reference proteome</keyword>
<reference evidence="2 3" key="1">
    <citation type="submission" date="2021-06" db="EMBL/GenBank/DDBJ databases">
        <authorList>
            <person name="Kallberg Y."/>
            <person name="Tangrot J."/>
            <person name="Rosling A."/>
        </authorList>
    </citation>
    <scope>NUCLEOTIDE SEQUENCE [LARGE SCALE GENOMIC DNA]</scope>
    <source>
        <strain evidence="2 3">120-4 pot B 10/14</strain>
    </source>
</reference>
<protein>
    <submittedName>
        <fullName evidence="2">1446_t:CDS:1</fullName>
    </submittedName>
</protein>
<organism evidence="2 3">
    <name type="scientific">Gigaspora margarita</name>
    <dbReference type="NCBI Taxonomy" id="4874"/>
    <lineage>
        <taxon>Eukaryota</taxon>
        <taxon>Fungi</taxon>
        <taxon>Fungi incertae sedis</taxon>
        <taxon>Mucoromycota</taxon>
        <taxon>Glomeromycotina</taxon>
        <taxon>Glomeromycetes</taxon>
        <taxon>Diversisporales</taxon>
        <taxon>Gigasporaceae</taxon>
        <taxon>Gigaspora</taxon>
    </lineage>
</organism>
<accession>A0ABN7WHG2</accession>